<name>I3ZSP0_THECF</name>
<dbReference type="GeneID" id="13038200"/>
<dbReference type="Proteomes" id="UP000006064">
    <property type="component" value="Chromosome"/>
</dbReference>
<proteinExistence type="predicted"/>
<organism evidence="1 2">
    <name type="scientific">Thermococcus cleftensis (strain DSM 27260 / KACC 17922 / CL1)</name>
    <dbReference type="NCBI Taxonomy" id="163003"/>
    <lineage>
        <taxon>Archaea</taxon>
        <taxon>Methanobacteriati</taxon>
        <taxon>Methanobacteriota</taxon>
        <taxon>Thermococci</taxon>
        <taxon>Thermococcales</taxon>
        <taxon>Thermococcaceae</taxon>
        <taxon>Thermococcus</taxon>
    </lineage>
</organism>
<dbReference type="EMBL" id="CP003651">
    <property type="protein sequence ID" value="AFL94724.1"/>
    <property type="molecule type" value="Genomic_DNA"/>
</dbReference>
<sequence>MSRKNRNIYLGRRVKDTGKKGLDNLREVEDICKAILADYQRRRISYAKAMRRLVFLRTTVIKRSEKLVGKKRKAYAIVQRYEEKLRRMKK</sequence>
<gene>
    <name evidence="1" type="ORF">CL1_0516</name>
</gene>
<dbReference type="AlphaFoldDB" id="I3ZSP0"/>
<dbReference type="HOGENOM" id="CLU_2461945_0_0_2"/>
<reference evidence="1 2" key="1">
    <citation type="journal article" date="2012" name="J. Bacteriol.">
        <title>Complete Genome Sequence of the Hyperthermophilic Archaeon Thermococcus sp. Strain CL1, Isolated from a Paralvinella sp. Polychaete Worm Collected from a Hydrothermal Vent.</title>
        <authorList>
            <person name="Jung J.H."/>
            <person name="Holden J.F."/>
            <person name="Seo D.H."/>
            <person name="Park K.H."/>
            <person name="Shin H."/>
            <person name="Ryu S."/>
            <person name="Lee J.H."/>
            <person name="Park C.S."/>
        </authorList>
    </citation>
    <scope>NUCLEOTIDE SEQUENCE [LARGE SCALE GENOMIC DNA]</scope>
    <source>
        <strain evidence="2">DSM 27260 / KACC 17922 / CL1</strain>
    </source>
</reference>
<dbReference type="STRING" id="163003.CL1_0516"/>
<evidence type="ECO:0000313" key="1">
    <source>
        <dbReference type="EMBL" id="AFL94724.1"/>
    </source>
</evidence>
<keyword evidence="2" id="KW-1185">Reference proteome</keyword>
<dbReference type="KEGG" id="thm:CL1_0516"/>
<protein>
    <submittedName>
        <fullName evidence="1">Uncharacterized protein</fullName>
    </submittedName>
</protein>
<evidence type="ECO:0000313" key="2">
    <source>
        <dbReference type="Proteomes" id="UP000006064"/>
    </source>
</evidence>
<accession>I3ZSP0</accession>
<dbReference type="OrthoDB" id="98696at2157"/>
<dbReference type="RefSeq" id="WP_014788363.1">
    <property type="nucleotide sequence ID" value="NC_018015.1"/>
</dbReference>